<keyword evidence="1" id="KW-1133">Transmembrane helix</keyword>
<accession>A0A1F5KKG3</accession>
<keyword evidence="1" id="KW-0472">Membrane</keyword>
<feature type="transmembrane region" description="Helical" evidence="1">
    <location>
        <begin position="15"/>
        <end position="37"/>
    </location>
</feature>
<dbReference type="Gene3D" id="3.40.50.1110">
    <property type="entry name" value="SGNH hydrolase"/>
    <property type="match status" value="1"/>
</dbReference>
<comment type="caution">
    <text evidence="2">The sequence shown here is derived from an EMBL/GenBank/DDBJ whole genome shotgun (WGS) entry which is preliminary data.</text>
</comment>
<dbReference type="InterPro" id="IPR036514">
    <property type="entry name" value="SGNH_hydro_sf"/>
</dbReference>
<evidence type="ECO:0008006" key="4">
    <source>
        <dbReference type="Google" id="ProtNLM"/>
    </source>
</evidence>
<keyword evidence="1" id="KW-0812">Transmembrane</keyword>
<evidence type="ECO:0000313" key="2">
    <source>
        <dbReference type="EMBL" id="OGE41319.1"/>
    </source>
</evidence>
<gene>
    <name evidence="2" type="ORF">A3D25_02225</name>
</gene>
<dbReference type="Proteomes" id="UP000177328">
    <property type="component" value="Unassembled WGS sequence"/>
</dbReference>
<dbReference type="EMBL" id="MFDD01000002">
    <property type="protein sequence ID" value="OGE41319.1"/>
    <property type="molecule type" value="Genomic_DNA"/>
</dbReference>
<dbReference type="AlphaFoldDB" id="A0A1F5KKG3"/>
<proteinExistence type="predicted"/>
<reference evidence="2 3" key="1">
    <citation type="journal article" date="2016" name="Nat. Commun.">
        <title>Thousands of microbial genomes shed light on interconnected biogeochemical processes in an aquifer system.</title>
        <authorList>
            <person name="Anantharaman K."/>
            <person name="Brown C.T."/>
            <person name="Hug L.A."/>
            <person name="Sharon I."/>
            <person name="Castelle C.J."/>
            <person name="Probst A.J."/>
            <person name="Thomas B.C."/>
            <person name="Singh A."/>
            <person name="Wilkins M.J."/>
            <person name="Karaoz U."/>
            <person name="Brodie E.L."/>
            <person name="Williams K.H."/>
            <person name="Hubbard S.S."/>
            <person name="Banfield J.F."/>
        </authorList>
    </citation>
    <scope>NUCLEOTIDE SEQUENCE [LARGE SCALE GENOMIC DNA]</scope>
</reference>
<evidence type="ECO:0000313" key="3">
    <source>
        <dbReference type="Proteomes" id="UP000177328"/>
    </source>
</evidence>
<evidence type="ECO:0000256" key="1">
    <source>
        <dbReference type="SAM" id="Phobius"/>
    </source>
</evidence>
<sequence length="358" mass="41026">MVLKSPKHKENIKNLAGSLGIALVATIITLSIGEAVLRLIRKPLSLVESSSDYYQFNYAYGIEPKPNLKYIEYGFDVFTNSLSLYGPAVGPKSDQVRIAYMGDSYSVGPGIDTKDNYPTKVTEVLAKKFNRKFDFVIGGYGGSSPATQATVLERKILPLKPNVIVYELYDNDPGDDYVFHYSPYFARMQVYDLFPAPLRQLQITQQFILLASNQLSKYLDFRYNQGERILDGSGLLHKKIDYVWNSYTKPALWKMLEASKQNGASFYLFHIPIGWDFDNEYNHETKALERYFLGTYAKVWADEEDVPYIDMYDTFKENNTETLNELYLPGERGYHLTEQGAQLVTDKLVDLITQHEQF</sequence>
<name>A0A1F5KKG3_9BACT</name>
<protein>
    <recommendedName>
        <fullName evidence="4">SGNH hydrolase-type esterase domain-containing protein</fullName>
    </recommendedName>
</protein>
<organism evidence="2 3">
    <name type="scientific">Candidatus Daviesbacteria bacterium RIFCSPHIGHO2_02_FULL_43_12</name>
    <dbReference type="NCBI Taxonomy" id="1797776"/>
    <lineage>
        <taxon>Bacteria</taxon>
        <taxon>Candidatus Daviesiibacteriota</taxon>
    </lineage>
</organism>
<dbReference type="SUPFAM" id="SSF52266">
    <property type="entry name" value="SGNH hydrolase"/>
    <property type="match status" value="1"/>
</dbReference>